<sequence>MNEHSHHRLAVMEEVVGHRSAADPGKGEARQDGTAAATKTRKKHQGRKETQKPKRKAAPLTTSPRNTEVPHTGKETVDTFSPPPKTQQQQQEQQQQEQQQQQQQREAVEAMALENSPPEHKEQHQQLQNPMFRVNASPVISPVKLSRLPGSPSSPRTSKGAENGRARDAVGVWDITYPSTESLSRATSASRSPVRQLMLDEPMPKTTLDLESLNASMKSCIKTVDSGVGVAAVLTSPMKRSHHVLSTGSTASKSSETEFSYQEDEQDTELQEYVRFALREERGTRRNPEKEPRKTLQGFRVCCGSSNTDASSRKERPICSLSKMLWRMWNQTKRRRTSVLARMLCWVAMRTASVSRWRRLATTH</sequence>
<gene>
    <name evidence="2" type="ORF">TCDM_03649</name>
</gene>
<feature type="compositionally biased region" description="Low complexity" evidence="1">
    <location>
        <begin position="87"/>
        <end position="104"/>
    </location>
</feature>
<dbReference type="EMBL" id="AYLP01000029">
    <property type="protein sequence ID" value="ESS67600.1"/>
    <property type="molecule type" value="Genomic_DNA"/>
</dbReference>
<evidence type="ECO:0000256" key="1">
    <source>
        <dbReference type="SAM" id="MobiDB-lite"/>
    </source>
</evidence>
<name>V5B358_TRYCR</name>
<protein>
    <submittedName>
        <fullName evidence="2">Uncharacterized protein</fullName>
    </submittedName>
</protein>
<proteinExistence type="predicted"/>
<feature type="compositionally biased region" description="Basic and acidic residues" evidence="1">
    <location>
        <begin position="15"/>
        <end position="31"/>
    </location>
</feature>
<organism evidence="2 3">
    <name type="scientific">Trypanosoma cruzi Dm28c</name>
    <dbReference type="NCBI Taxonomy" id="1416333"/>
    <lineage>
        <taxon>Eukaryota</taxon>
        <taxon>Discoba</taxon>
        <taxon>Euglenozoa</taxon>
        <taxon>Kinetoplastea</taxon>
        <taxon>Metakinetoplastina</taxon>
        <taxon>Trypanosomatida</taxon>
        <taxon>Trypanosomatidae</taxon>
        <taxon>Trypanosoma</taxon>
        <taxon>Schizotrypanum</taxon>
    </lineage>
</organism>
<dbReference type="VEuPathDB" id="TriTrypDB:TCDM_03649"/>
<feature type="region of interest" description="Disordered" evidence="1">
    <location>
        <begin position="144"/>
        <end position="165"/>
    </location>
</feature>
<dbReference type="Proteomes" id="UP000017861">
    <property type="component" value="Unassembled WGS sequence"/>
</dbReference>
<evidence type="ECO:0000313" key="2">
    <source>
        <dbReference type="EMBL" id="ESS67600.1"/>
    </source>
</evidence>
<feature type="compositionally biased region" description="Low complexity" evidence="1">
    <location>
        <begin position="145"/>
        <end position="158"/>
    </location>
</feature>
<reference evidence="2 3" key="1">
    <citation type="journal article" date="2014" name="Genome Announc.">
        <title>Trypanosoma cruzi Clone Dm28c Draft Genome Sequence.</title>
        <authorList>
            <person name="Grisard E.C."/>
            <person name="Teixeira S.M."/>
            <person name="de Almeida L.G."/>
            <person name="Stoco P.H."/>
            <person name="Gerber A.L."/>
            <person name="Talavera-Lopez C."/>
            <person name="Lima O.C."/>
            <person name="Andersson B."/>
            <person name="de Vasconcelos A.T."/>
        </authorList>
    </citation>
    <scope>NUCLEOTIDE SEQUENCE [LARGE SCALE GENOMIC DNA]</scope>
    <source>
        <strain evidence="2 3">Dm28c</strain>
    </source>
</reference>
<comment type="caution">
    <text evidence="2">The sequence shown here is derived from an EMBL/GenBank/DDBJ whole genome shotgun (WGS) entry which is preliminary data.</text>
</comment>
<dbReference type="AlphaFoldDB" id="V5B358"/>
<evidence type="ECO:0000313" key="3">
    <source>
        <dbReference type="Proteomes" id="UP000017861"/>
    </source>
</evidence>
<feature type="compositionally biased region" description="Polar residues" evidence="1">
    <location>
        <begin position="244"/>
        <end position="260"/>
    </location>
</feature>
<feature type="region of interest" description="Disordered" evidence="1">
    <location>
        <begin position="244"/>
        <end position="264"/>
    </location>
</feature>
<feature type="region of interest" description="Disordered" evidence="1">
    <location>
        <begin position="1"/>
        <end position="127"/>
    </location>
</feature>
<accession>V5B358</accession>